<evidence type="ECO:0000313" key="8">
    <source>
        <dbReference type="Proteomes" id="UP000231456"/>
    </source>
</evidence>
<keyword evidence="2 5" id="KW-0812">Transmembrane</keyword>
<feature type="domain" description="O-antigen ligase-related" evidence="6">
    <location>
        <begin position="211"/>
        <end position="365"/>
    </location>
</feature>
<dbReference type="SUPFAM" id="SSF48452">
    <property type="entry name" value="TPR-like"/>
    <property type="match status" value="1"/>
</dbReference>
<feature type="transmembrane region" description="Helical" evidence="5">
    <location>
        <begin position="129"/>
        <end position="151"/>
    </location>
</feature>
<evidence type="ECO:0000256" key="2">
    <source>
        <dbReference type="ARBA" id="ARBA00022692"/>
    </source>
</evidence>
<dbReference type="Proteomes" id="UP000231456">
    <property type="component" value="Unassembled WGS sequence"/>
</dbReference>
<dbReference type="PANTHER" id="PTHR37422:SF13">
    <property type="entry name" value="LIPOPOLYSACCHARIDE BIOSYNTHESIS PROTEIN PA4999-RELATED"/>
    <property type="match status" value="1"/>
</dbReference>
<feature type="transmembrane region" description="Helical" evidence="5">
    <location>
        <begin position="39"/>
        <end position="57"/>
    </location>
</feature>
<protein>
    <recommendedName>
        <fullName evidence="6">O-antigen ligase-related domain-containing protein</fullName>
    </recommendedName>
</protein>
<dbReference type="Pfam" id="PF04932">
    <property type="entry name" value="Wzy_C"/>
    <property type="match status" value="1"/>
</dbReference>
<dbReference type="AlphaFoldDB" id="A0A2M8F9D8"/>
<comment type="subcellular location">
    <subcellularLocation>
        <location evidence="1">Membrane</location>
        <topology evidence="1">Multi-pass membrane protein</topology>
    </subcellularLocation>
</comment>
<evidence type="ECO:0000256" key="3">
    <source>
        <dbReference type="ARBA" id="ARBA00022989"/>
    </source>
</evidence>
<keyword evidence="3 5" id="KW-1133">Transmembrane helix</keyword>
<feature type="transmembrane region" description="Helical" evidence="5">
    <location>
        <begin position="100"/>
        <end position="117"/>
    </location>
</feature>
<organism evidence="7 8">
    <name type="scientific">Candidatus Magasanikbacteria bacterium CG_4_9_14_0_2_um_filter_42_11</name>
    <dbReference type="NCBI Taxonomy" id="1974643"/>
    <lineage>
        <taxon>Bacteria</taxon>
        <taxon>Candidatus Magasanikiibacteriota</taxon>
    </lineage>
</organism>
<feature type="transmembrane region" description="Helical" evidence="5">
    <location>
        <begin position="249"/>
        <end position="270"/>
    </location>
</feature>
<feature type="transmembrane region" description="Helical" evidence="5">
    <location>
        <begin position="388"/>
        <end position="407"/>
    </location>
</feature>
<evidence type="ECO:0000313" key="7">
    <source>
        <dbReference type="EMBL" id="PJC52350.1"/>
    </source>
</evidence>
<evidence type="ECO:0000256" key="5">
    <source>
        <dbReference type="SAM" id="Phobius"/>
    </source>
</evidence>
<feature type="transmembrane region" description="Helical" evidence="5">
    <location>
        <begin position="224"/>
        <end position="242"/>
    </location>
</feature>
<name>A0A2M8F9D8_9BACT</name>
<evidence type="ECO:0000256" key="4">
    <source>
        <dbReference type="ARBA" id="ARBA00023136"/>
    </source>
</evidence>
<sequence length="685" mass="77804">MKDMLQRIIRYAIYGTFFVPVVVVPSFFVFPFIVPKILLFRTLVLCMFAGLIGLLYIQRKTYSLRWTPPTLGVLLFLLSFVLSTFVGVDWYRSFWDNHERMLGLFTIVHYVLYYVVLSSVIQEWKEWRWLMRAFLGAGAIVMVIAVFQTYVNHDLLLNKGNTSRVASTLGNSIYLSGYGLFLMFLGYILAMKENIKKKNMWFWYPVVGGGLGFWGIFLGGTRGAFLGLVIGVGVLLISYILALKGHKRLKMCMSALLILGVCIMGTFYAFRQTDFVKNIPAVGRLVNTEVSSTDTRVMAWGIAIEAWKEKPVFGWGPNNYYYAFNKYYRPEFLLHGWGETWFDNAHSVVMNTLAVQGFFGIVTYLVLYMLFIVSLWRAYIRNVIDIHVLSVGSAFLIAHLVSVSTVFENPTSYLYFFFFLAFLNVQMQAKKTHAGDEHKAKSKDVSTGGTISIIAVVILLVYSTNINPARANMQVLSLIKTINIDPQTAIATYPSVAAIPTPHIDDIRNDTVRILSGILRDPAAATQPWIAELSTLAIEEMKKNMVLHPFDIRVHITLAELYAYEAQRTNNPEYIGAAIDTMKEALRISPERQQVEYSLASYLHMGGKTDEAIEILQASVDRFETIGDGWRRLVFLYMQQNNVDTAVDIATEALSRENILLDEETKGMFIELVETHNREQADVQN</sequence>
<reference evidence="8" key="1">
    <citation type="submission" date="2017-09" db="EMBL/GenBank/DDBJ databases">
        <title>Depth-based differentiation of microbial function through sediment-hosted aquifers and enrichment of novel symbionts in the deep terrestrial subsurface.</title>
        <authorList>
            <person name="Probst A.J."/>
            <person name="Ladd B."/>
            <person name="Jarett J.K."/>
            <person name="Geller-Mcgrath D.E."/>
            <person name="Sieber C.M.K."/>
            <person name="Emerson J.B."/>
            <person name="Anantharaman K."/>
            <person name="Thomas B.C."/>
            <person name="Malmstrom R."/>
            <person name="Stieglmeier M."/>
            <person name="Klingl A."/>
            <person name="Woyke T."/>
            <person name="Ryan C.M."/>
            <person name="Banfield J.F."/>
        </authorList>
    </citation>
    <scope>NUCLEOTIDE SEQUENCE [LARGE SCALE GENOMIC DNA]</scope>
</reference>
<dbReference type="InterPro" id="IPR011990">
    <property type="entry name" value="TPR-like_helical_dom_sf"/>
</dbReference>
<dbReference type="InterPro" id="IPR051533">
    <property type="entry name" value="WaaL-like"/>
</dbReference>
<feature type="transmembrane region" description="Helical" evidence="5">
    <location>
        <begin position="12"/>
        <end position="33"/>
    </location>
</feature>
<comment type="caution">
    <text evidence="7">The sequence shown here is derived from an EMBL/GenBank/DDBJ whole genome shotgun (WGS) entry which is preliminary data.</text>
</comment>
<feature type="transmembrane region" description="Helical" evidence="5">
    <location>
        <begin position="413"/>
        <end position="429"/>
    </location>
</feature>
<evidence type="ECO:0000256" key="1">
    <source>
        <dbReference type="ARBA" id="ARBA00004141"/>
    </source>
</evidence>
<proteinExistence type="predicted"/>
<dbReference type="GO" id="GO:0016020">
    <property type="term" value="C:membrane"/>
    <property type="evidence" value="ECO:0007669"/>
    <property type="project" value="UniProtKB-SubCell"/>
</dbReference>
<dbReference type="Gene3D" id="1.25.40.10">
    <property type="entry name" value="Tetratricopeptide repeat domain"/>
    <property type="match status" value="1"/>
</dbReference>
<evidence type="ECO:0000259" key="6">
    <source>
        <dbReference type="Pfam" id="PF04932"/>
    </source>
</evidence>
<feature type="transmembrane region" description="Helical" evidence="5">
    <location>
        <begin position="201"/>
        <end position="218"/>
    </location>
</feature>
<accession>A0A2M8F9D8</accession>
<feature type="transmembrane region" description="Helical" evidence="5">
    <location>
        <begin position="69"/>
        <end position="88"/>
    </location>
</feature>
<dbReference type="InterPro" id="IPR007016">
    <property type="entry name" value="O-antigen_ligase-rel_domated"/>
</dbReference>
<dbReference type="PANTHER" id="PTHR37422">
    <property type="entry name" value="TEICHURONIC ACID BIOSYNTHESIS PROTEIN TUAE"/>
    <property type="match status" value="1"/>
</dbReference>
<feature type="transmembrane region" description="Helical" evidence="5">
    <location>
        <begin position="353"/>
        <end position="376"/>
    </location>
</feature>
<gene>
    <name evidence="7" type="ORF">CO030_03300</name>
</gene>
<feature type="transmembrane region" description="Helical" evidence="5">
    <location>
        <begin position="171"/>
        <end position="189"/>
    </location>
</feature>
<feature type="transmembrane region" description="Helical" evidence="5">
    <location>
        <begin position="445"/>
        <end position="463"/>
    </location>
</feature>
<dbReference type="EMBL" id="PFRH01000107">
    <property type="protein sequence ID" value="PJC52350.1"/>
    <property type="molecule type" value="Genomic_DNA"/>
</dbReference>
<keyword evidence="4 5" id="KW-0472">Membrane</keyword>